<reference evidence="8" key="1">
    <citation type="submission" date="2023-06" db="EMBL/GenBank/DDBJ databases">
        <title>Male Hemibagrus guttatus genome.</title>
        <authorList>
            <person name="Bian C."/>
        </authorList>
    </citation>
    <scope>NUCLEOTIDE SEQUENCE</scope>
    <source>
        <strain evidence="8">Male_cb2023</strain>
        <tissue evidence="8">Muscle</tissue>
    </source>
</reference>
<dbReference type="GO" id="GO:0008168">
    <property type="term" value="F:methyltransferase activity"/>
    <property type="evidence" value="ECO:0007669"/>
    <property type="project" value="InterPro"/>
</dbReference>
<evidence type="ECO:0000256" key="4">
    <source>
        <dbReference type="ARBA" id="ARBA00038239"/>
    </source>
</evidence>
<dbReference type="GO" id="GO:0016706">
    <property type="term" value="F:2-oxoglutarate-dependent dioxygenase activity"/>
    <property type="evidence" value="ECO:0007669"/>
    <property type="project" value="InterPro"/>
</dbReference>
<comment type="caution">
    <text evidence="8">The sequence shown here is derived from an EMBL/GenBank/DDBJ whole genome shotgun (WGS) entry which is preliminary data.</text>
</comment>
<feature type="compositionally biased region" description="Polar residues" evidence="6">
    <location>
        <begin position="492"/>
        <end position="501"/>
    </location>
</feature>
<feature type="region of interest" description="Disordered" evidence="6">
    <location>
        <begin position="439"/>
        <end position="639"/>
    </location>
</feature>
<feature type="compositionally biased region" description="Basic residues" evidence="6">
    <location>
        <begin position="595"/>
        <end position="610"/>
    </location>
</feature>
<evidence type="ECO:0000313" key="9">
    <source>
        <dbReference type="Proteomes" id="UP001274896"/>
    </source>
</evidence>
<feature type="compositionally biased region" description="Acidic residues" evidence="6">
    <location>
        <begin position="439"/>
        <end position="448"/>
    </location>
</feature>
<dbReference type="PANTHER" id="PTHR15917:SF3">
    <property type="entry name" value="INHIBITORY SYNAPTIC FACTOR 1"/>
    <property type="match status" value="1"/>
</dbReference>
<evidence type="ECO:0000259" key="7">
    <source>
        <dbReference type="Pfam" id="PF09004"/>
    </source>
</evidence>
<name>A0AAE0VC84_9TELE</name>
<dbReference type="InterPro" id="IPR015095">
    <property type="entry name" value="AlkB_hom8_N"/>
</dbReference>
<dbReference type="GO" id="GO:0060080">
    <property type="term" value="P:inhibitory postsynaptic potential"/>
    <property type="evidence" value="ECO:0007669"/>
    <property type="project" value="TreeGrafter"/>
</dbReference>
<dbReference type="EMBL" id="JAUCMX010000004">
    <property type="protein sequence ID" value="KAK3548103.1"/>
    <property type="molecule type" value="Genomic_DNA"/>
</dbReference>
<feature type="compositionally biased region" description="Polar residues" evidence="6">
    <location>
        <begin position="450"/>
        <end position="467"/>
    </location>
</feature>
<gene>
    <name evidence="8" type="ORF">QTP70_004719</name>
</gene>
<evidence type="ECO:0000256" key="1">
    <source>
        <dbReference type="ARBA" id="ARBA00023018"/>
    </source>
</evidence>
<feature type="compositionally biased region" description="Polar residues" evidence="6">
    <location>
        <begin position="611"/>
        <end position="626"/>
    </location>
</feature>
<keyword evidence="9" id="KW-1185">Reference proteome</keyword>
<dbReference type="AlphaFoldDB" id="A0AAE0VC84"/>
<dbReference type="GO" id="GO:0014069">
    <property type="term" value="C:postsynaptic density"/>
    <property type="evidence" value="ECO:0007669"/>
    <property type="project" value="UniProtKB-SubCell"/>
</dbReference>
<feature type="domain" description="Alkylated DNA repair protein AlkB homologue 8 N-terminal" evidence="7">
    <location>
        <begin position="297"/>
        <end position="338"/>
    </location>
</feature>
<organism evidence="8 9">
    <name type="scientific">Hemibagrus guttatus</name>
    <dbReference type="NCBI Taxonomy" id="175788"/>
    <lineage>
        <taxon>Eukaryota</taxon>
        <taxon>Metazoa</taxon>
        <taxon>Chordata</taxon>
        <taxon>Craniata</taxon>
        <taxon>Vertebrata</taxon>
        <taxon>Euteleostomi</taxon>
        <taxon>Actinopterygii</taxon>
        <taxon>Neopterygii</taxon>
        <taxon>Teleostei</taxon>
        <taxon>Ostariophysi</taxon>
        <taxon>Siluriformes</taxon>
        <taxon>Bagridae</taxon>
        <taxon>Hemibagrus</taxon>
    </lineage>
</organism>
<dbReference type="PANTHER" id="PTHR15917">
    <property type="match status" value="1"/>
</dbReference>
<evidence type="ECO:0000256" key="5">
    <source>
        <dbReference type="ARBA" id="ARBA00039636"/>
    </source>
</evidence>
<accession>A0AAE0VC84</accession>
<keyword evidence="1" id="KW-0770">Synapse</keyword>
<comment type="similarity">
    <text evidence="4">Belongs to the INSYN1 family.</text>
</comment>
<feature type="compositionally biased region" description="Basic and acidic residues" evidence="6">
    <location>
        <begin position="502"/>
        <end position="514"/>
    </location>
</feature>
<feature type="compositionally biased region" description="Acidic residues" evidence="6">
    <location>
        <begin position="520"/>
        <end position="539"/>
    </location>
</feature>
<feature type="compositionally biased region" description="Low complexity" evidence="6">
    <location>
        <begin position="550"/>
        <end position="568"/>
    </location>
</feature>
<evidence type="ECO:0000313" key="8">
    <source>
        <dbReference type="EMBL" id="KAK3548103.1"/>
    </source>
</evidence>
<dbReference type="Pfam" id="PF15252">
    <property type="entry name" value="DUF4589"/>
    <property type="match status" value="1"/>
</dbReference>
<dbReference type="InterPro" id="IPR027997">
    <property type="entry name" value="Largen/INSYN1"/>
</dbReference>
<sequence>MAPMAVVVNPGLDRSEHATTCGTHTDINTYTSSVLDYISTTIDSVTMEKQITTYPNQKPWMNKEVRLLLKARNAAYRSDNKEKSISTRPSADHQPFTLTSTDVYNILSWINARKAADPDGIPGRVLRACAEQLAGVFMDIFKLSLNHSVIPTCFKSTSIVPVLKHSSPKCLNDYHSVALTSIVMKSGHICSTTITLNTYVPQGCVLSPFLNSFFTHDCRPVHGSNSIINFADDTTVIGLISDKDETTYRVDLQHLVVWCADNNLLLMHDPIHIYGMAVECVSSFKFLKTHISEDLFWTINTSSLLKKAHQCLFYLNTLMKNHLSSTILVNFYHCAIESIFAPSPPQRIIGSPLPAIEDIQKKRYGFKKDLGFEVVGQIDKLTADFDFDPEPDEWTVATASSTSSSERGLTEAFRLDFLSHDVLSDAWDFCGYRKTAREEDELLEEEEPGSSASATPTPTVNTYSQMNGGLPIPNGPLMGTPDSSSEEASSSTHSQKTSRTSGTRERVRFSDKVLYHALCCDDDDEDEPDEEEGGEDEDKVDCGMPDTDSELSPLASSPIPPLSSSKCSTTLHKWRETSSAGPSPVKMAMLGPHTLPRKGPLKAGSRKKLLRNSSTQTVSDKSTQTVLPYIPAKQKSKEP</sequence>
<evidence type="ECO:0000256" key="6">
    <source>
        <dbReference type="SAM" id="MobiDB-lite"/>
    </source>
</evidence>
<proteinExistence type="inferred from homology"/>
<dbReference type="Proteomes" id="UP001274896">
    <property type="component" value="Unassembled WGS sequence"/>
</dbReference>
<evidence type="ECO:0000256" key="2">
    <source>
        <dbReference type="ARBA" id="ARBA00023054"/>
    </source>
</evidence>
<dbReference type="Pfam" id="PF09004">
    <property type="entry name" value="ALKBH8_N"/>
    <property type="match status" value="1"/>
</dbReference>
<keyword evidence="2" id="KW-0175">Coiled coil</keyword>
<evidence type="ECO:0000256" key="3">
    <source>
        <dbReference type="ARBA" id="ARBA00034105"/>
    </source>
</evidence>
<protein>
    <recommendedName>
        <fullName evidence="5">Inhibitory synaptic factor 1</fullName>
    </recommendedName>
</protein>
<comment type="subcellular location">
    <subcellularLocation>
        <location evidence="3">Postsynaptic density</location>
    </subcellularLocation>
</comment>